<dbReference type="SUPFAM" id="SSF103378">
    <property type="entry name" value="2-methylcitrate dehydratase PrpD"/>
    <property type="match status" value="1"/>
</dbReference>
<reference evidence="4 5" key="1">
    <citation type="submission" date="2019-06" db="EMBL/GenBank/DDBJ databases">
        <title>Genome Sequence of the Brown Rot Fungal Pathogen Monilinia laxa.</title>
        <authorList>
            <person name="De Miccolis Angelini R.M."/>
            <person name="Landi L."/>
            <person name="Abate D."/>
            <person name="Pollastro S."/>
            <person name="Romanazzi G."/>
            <person name="Faretra F."/>
        </authorList>
    </citation>
    <scope>NUCLEOTIDE SEQUENCE [LARGE SCALE GENOMIC DNA]</scope>
    <source>
        <strain evidence="4 5">Mlax316</strain>
    </source>
</reference>
<dbReference type="OrthoDB" id="10055203at2759"/>
<dbReference type="Gene3D" id="3.30.1330.120">
    <property type="entry name" value="2-methylcitrate dehydratase PrpD"/>
    <property type="match status" value="2"/>
</dbReference>
<gene>
    <name evidence="4" type="ORF">EYC80_004652</name>
</gene>
<dbReference type="InterPro" id="IPR042188">
    <property type="entry name" value="MmgE/PrpD_sf_2"/>
</dbReference>
<proteinExistence type="inferred from homology"/>
<dbReference type="InterPro" id="IPR045337">
    <property type="entry name" value="MmgE_PrpD_C"/>
</dbReference>
<dbReference type="InterPro" id="IPR005656">
    <property type="entry name" value="MmgE_PrpD"/>
</dbReference>
<dbReference type="Pfam" id="PF19305">
    <property type="entry name" value="MmgE_PrpD_C"/>
    <property type="match status" value="1"/>
</dbReference>
<feature type="domain" description="MmgE/PrpD C-terminal" evidence="3">
    <location>
        <begin position="344"/>
        <end position="466"/>
    </location>
</feature>
<dbReference type="EMBL" id="VIGI01000002">
    <property type="protein sequence ID" value="KAB8303205.1"/>
    <property type="molecule type" value="Genomic_DNA"/>
</dbReference>
<dbReference type="InterPro" id="IPR045336">
    <property type="entry name" value="MmgE_PrpD_N"/>
</dbReference>
<dbReference type="PANTHER" id="PTHR16943">
    <property type="entry name" value="2-METHYLCITRATE DEHYDRATASE-RELATED"/>
    <property type="match status" value="1"/>
</dbReference>
<dbReference type="InterPro" id="IPR042183">
    <property type="entry name" value="MmgE/PrpD_sf_1"/>
</dbReference>
<keyword evidence="5" id="KW-1185">Reference proteome</keyword>
<evidence type="ECO:0000256" key="1">
    <source>
        <dbReference type="ARBA" id="ARBA00006174"/>
    </source>
</evidence>
<sequence>MKMKEVQTSASTASLPRRSKDVKVDRNGVTCYDEEITNIVNYTYDFEITSPQAWTRATSALLDAIGAGLESITTSSELSQIIGPNFPSPDTIPNGFKLPGTKYQLDMVKGAFDMGAMIRYLNHNDVYLGAEWTHPSDNLGAILSTADVLSRVASSNDDQDSILTMRHVLVALIKAYEIQGCFQGKNAFNKAGLDDIILVKVASTAVVSWLMGLPKEQAKAAVSHAWVDGNPLRAYRQFPNVGPRKNWAAGDACMRAVQLALMAKTGQAGVKTALSAPRCGFYDVLFRGNTFDLPRPFGTSVIENVFFKVYTTESHGMTALEAALLTCTELKERKLSVSDIKSIQSPSDRDHSLGYMIALTLLKSALPEPNDYQNTSSWSKDPRVEELRDKITIREDAEFTRNYHDQDLRSLANAIRVTLNDDTKLDEIVIHFPQGHARRRESLQLIEEKARRNLGLQLSARRIDTIFEKTKSMEFFGMSVSEFMDLFVPGWLAWRGGTCFWFLAWARAMERLRAGRVARREYDGWVSDIWTEAGIQAFEILGSSYMVILNGL</sequence>
<evidence type="ECO:0000259" key="3">
    <source>
        <dbReference type="Pfam" id="PF19305"/>
    </source>
</evidence>
<name>A0A5N6KHP4_MONLA</name>
<organism evidence="4 5">
    <name type="scientific">Monilinia laxa</name>
    <name type="common">Brown rot fungus</name>
    <name type="synonym">Sclerotinia laxa</name>
    <dbReference type="NCBI Taxonomy" id="61186"/>
    <lineage>
        <taxon>Eukaryota</taxon>
        <taxon>Fungi</taxon>
        <taxon>Dikarya</taxon>
        <taxon>Ascomycota</taxon>
        <taxon>Pezizomycotina</taxon>
        <taxon>Leotiomycetes</taxon>
        <taxon>Helotiales</taxon>
        <taxon>Sclerotiniaceae</taxon>
        <taxon>Monilinia</taxon>
    </lineage>
</organism>
<comment type="caution">
    <text evidence="4">The sequence shown here is derived from an EMBL/GenBank/DDBJ whole genome shotgun (WGS) entry which is preliminary data.</text>
</comment>
<dbReference type="Proteomes" id="UP000326757">
    <property type="component" value="Unassembled WGS sequence"/>
</dbReference>
<evidence type="ECO:0000313" key="5">
    <source>
        <dbReference type="Proteomes" id="UP000326757"/>
    </source>
</evidence>
<evidence type="ECO:0008006" key="6">
    <source>
        <dbReference type="Google" id="ProtNLM"/>
    </source>
</evidence>
<dbReference type="AlphaFoldDB" id="A0A5N6KHP4"/>
<protein>
    <recommendedName>
        <fullName evidence="6">2-methylcitrate dehydratase</fullName>
    </recommendedName>
</protein>
<dbReference type="GO" id="GO:0005739">
    <property type="term" value="C:mitochondrion"/>
    <property type="evidence" value="ECO:0007669"/>
    <property type="project" value="TreeGrafter"/>
</dbReference>
<dbReference type="InterPro" id="IPR036148">
    <property type="entry name" value="MmgE/PrpD_sf"/>
</dbReference>
<dbReference type="GO" id="GO:0016829">
    <property type="term" value="F:lyase activity"/>
    <property type="evidence" value="ECO:0007669"/>
    <property type="project" value="InterPro"/>
</dbReference>
<comment type="similarity">
    <text evidence="1">Belongs to the PrpD family.</text>
</comment>
<feature type="domain" description="MmgE/PrpD N-terminal" evidence="2">
    <location>
        <begin position="39"/>
        <end position="292"/>
    </location>
</feature>
<evidence type="ECO:0000259" key="2">
    <source>
        <dbReference type="Pfam" id="PF03972"/>
    </source>
</evidence>
<dbReference type="PANTHER" id="PTHR16943:SF15">
    <property type="entry name" value="DEHYDRATASE (PRPD), PUTATIVE-RELATED"/>
    <property type="match status" value="1"/>
</dbReference>
<evidence type="ECO:0000313" key="4">
    <source>
        <dbReference type="EMBL" id="KAB8303205.1"/>
    </source>
</evidence>
<accession>A0A5N6KHP4</accession>
<dbReference type="Pfam" id="PF03972">
    <property type="entry name" value="MmgE_PrpD_N"/>
    <property type="match status" value="1"/>
</dbReference>
<dbReference type="Gene3D" id="1.10.4100.10">
    <property type="entry name" value="2-methylcitrate dehydratase PrpD"/>
    <property type="match status" value="2"/>
</dbReference>